<keyword evidence="5" id="KW-0723">Serine/threonine-protein kinase</keyword>
<evidence type="ECO:0000259" key="23">
    <source>
        <dbReference type="PROSITE" id="PS50011"/>
    </source>
</evidence>
<dbReference type="FunFam" id="3.80.10.10:FF:000129">
    <property type="entry name" value="Leucine-rich repeat receptor-like kinase"/>
    <property type="match status" value="1"/>
</dbReference>
<keyword evidence="9 22" id="KW-0812">Transmembrane</keyword>
<dbReference type="Pfam" id="PF00069">
    <property type="entry name" value="Pkinase"/>
    <property type="match status" value="1"/>
</dbReference>
<feature type="domain" description="Protein kinase" evidence="23">
    <location>
        <begin position="729"/>
        <end position="1043"/>
    </location>
</feature>
<feature type="binding site" evidence="21">
    <location>
        <position position="758"/>
    </location>
    <ligand>
        <name>ATP</name>
        <dbReference type="ChEBI" id="CHEBI:30616"/>
    </ligand>
</feature>
<dbReference type="SUPFAM" id="SSF56112">
    <property type="entry name" value="Protein kinase-like (PK-like)"/>
    <property type="match status" value="1"/>
</dbReference>
<evidence type="ECO:0000256" key="21">
    <source>
        <dbReference type="PROSITE-ProRule" id="PRU10141"/>
    </source>
</evidence>
<comment type="similarity">
    <text evidence="2">Belongs to the protein kinase superfamily. Ser/Thr protein kinase family.</text>
</comment>
<comment type="catalytic activity">
    <reaction evidence="19">
        <text>L-threonyl-[protein] + ATP = O-phospho-L-threonyl-[protein] + ADP + H(+)</text>
        <dbReference type="Rhea" id="RHEA:46608"/>
        <dbReference type="Rhea" id="RHEA-COMP:11060"/>
        <dbReference type="Rhea" id="RHEA-COMP:11605"/>
        <dbReference type="ChEBI" id="CHEBI:15378"/>
        <dbReference type="ChEBI" id="CHEBI:30013"/>
        <dbReference type="ChEBI" id="CHEBI:30616"/>
        <dbReference type="ChEBI" id="CHEBI:61977"/>
        <dbReference type="ChEBI" id="CHEBI:456216"/>
        <dbReference type="EC" id="2.7.11.1"/>
    </reaction>
</comment>
<keyword evidence="18" id="KW-0325">Glycoprotein</keyword>
<dbReference type="PROSITE" id="PS50011">
    <property type="entry name" value="PROTEIN_KINASE_DOM"/>
    <property type="match status" value="1"/>
</dbReference>
<dbReference type="GO" id="GO:0005886">
    <property type="term" value="C:plasma membrane"/>
    <property type="evidence" value="ECO:0007669"/>
    <property type="project" value="UniProtKB-SubCell"/>
</dbReference>
<keyword evidence="17" id="KW-0675">Receptor</keyword>
<dbReference type="EC" id="2.7.11.1" evidence="3"/>
<keyword evidence="12 21" id="KW-0547">Nucleotide-binding</keyword>
<evidence type="ECO:0000256" key="13">
    <source>
        <dbReference type="ARBA" id="ARBA00022777"/>
    </source>
</evidence>
<dbReference type="GO" id="GO:0004674">
    <property type="term" value="F:protein serine/threonine kinase activity"/>
    <property type="evidence" value="ECO:0007669"/>
    <property type="project" value="UniProtKB-KW"/>
</dbReference>
<keyword evidence="8" id="KW-0808">Transferase</keyword>
<comment type="caution">
    <text evidence="24">The sequence shown here is derived from an EMBL/GenBank/DDBJ whole genome shotgun (WGS) entry which is preliminary data.</text>
</comment>
<dbReference type="Pfam" id="PF08263">
    <property type="entry name" value="LRRNT_2"/>
    <property type="match status" value="1"/>
</dbReference>
<dbReference type="PROSITE" id="PS00107">
    <property type="entry name" value="PROTEIN_KINASE_ATP"/>
    <property type="match status" value="1"/>
</dbReference>
<evidence type="ECO:0000256" key="22">
    <source>
        <dbReference type="SAM" id="Phobius"/>
    </source>
</evidence>
<dbReference type="FunFam" id="3.80.10.10:FF:000095">
    <property type="entry name" value="LRR receptor-like serine/threonine-protein kinase GSO1"/>
    <property type="match status" value="1"/>
</dbReference>
<dbReference type="SUPFAM" id="SSF52058">
    <property type="entry name" value="L domain-like"/>
    <property type="match status" value="2"/>
</dbReference>
<evidence type="ECO:0000256" key="19">
    <source>
        <dbReference type="ARBA" id="ARBA00047899"/>
    </source>
</evidence>
<dbReference type="InterPro" id="IPR001611">
    <property type="entry name" value="Leu-rich_rpt"/>
</dbReference>
<reference evidence="24 25" key="1">
    <citation type="submission" date="2024-02" db="EMBL/GenBank/DDBJ databases">
        <authorList>
            <person name="Vignale AGUSTIN F."/>
            <person name="Sosa J E."/>
            <person name="Modenutti C."/>
        </authorList>
    </citation>
    <scope>NUCLEOTIDE SEQUENCE [LARGE SCALE GENOMIC DNA]</scope>
</reference>
<keyword evidence="14 21" id="KW-0067">ATP-binding</keyword>
<comment type="catalytic activity">
    <reaction evidence="20">
        <text>L-seryl-[protein] + ATP = O-phospho-L-seryl-[protein] + ADP + H(+)</text>
        <dbReference type="Rhea" id="RHEA:17989"/>
        <dbReference type="Rhea" id="RHEA-COMP:9863"/>
        <dbReference type="Rhea" id="RHEA-COMP:11604"/>
        <dbReference type="ChEBI" id="CHEBI:15378"/>
        <dbReference type="ChEBI" id="CHEBI:29999"/>
        <dbReference type="ChEBI" id="CHEBI:30616"/>
        <dbReference type="ChEBI" id="CHEBI:83421"/>
        <dbReference type="ChEBI" id="CHEBI:456216"/>
        <dbReference type="EC" id="2.7.11.1"/>
    </reaction>
</comment>
<dbReference type="Gene3D" id="3.30.200.20">
    <property type="entry name" value="Phosphorylase Kinase, domain 1"/>
    <property type="match status" value="1"/>
</dbReference>
<dbReference type="GO" id="GO:0005524">
    <property type="term" value="F:ATP binding"/>
    <property type="evidence" value="ECO:0007669"/>
    <property type="project" value="UniProtKB-UniRule"/>
</dbReference>
<dbReference type="Pfam" id="PF13855">
    <property type="entry name" value="LRR_8"/>
    <property type="match status" value="1"/>
</dbReference>
<dbReference type="FunFam" id="1.10.510.10:FF:000358">
    <property type="entry name" value="Putative leucine-rich repeat receptor-like serine/threonine-protein kinase"/>
    <property type="match status" value="1"/>
</dbReference>
<dbReference type="InterPro" id="IPR013210">
    <property type="entry name" value="LRR_N_plant-typ"/>
</dbReference>
<dbReference type="InterPro" id="IPR017441">
    <property type="entry name" value="Protein_kinase_ATP_BS"/>
</dbReference>
<dbReference type="GO" id="GO:0051707">
    <property type="term" value="P:response to other organism"/>
    <property type="evidence" value="ECO:0007669"/>
    <property type="project" value="UniProtKB-ARBA"/>
</dbReference>
<keyword evidence="15 22" id="KW-1133">Transmembrane helix</keyword>
<dbReference type="PANTHER" id="PTHR48056:SF89">
    <property type="entry name" value="OS06G0585982 PROTEIN"/>
    <property type="match status" value="1"/>
</dbReference>
<dbReference type="InterPro" id="IPR003591">
    <property type="entry name" value="Leu-rich_rpt_typical-subtyp"/>
</dbReference>
<evidence type="ECO:0000256" key="2">
    <source>
        <dbReference type="ARBA" id="ARBA00008684"/>
    </source>
</evidence>
<dbReference type="FunFam" id="3.30.200.20:FF:000432">
    <property type="entry name" value="LRR receptor-like serine/threonine-protein kinase EFR"/>
    <property type="match status" value="1"/>
</dbReference>
<name>A0ABC8R133_9AQUA</name>
<dbReference type="Gene3D" id="3.80.10.10">
    <property type="entry name" value="Ribonuclease Inhibitor"/>
    <property type="match status" value="3"/>
</dbReference>
<evidence type="ECO:0000256" key="17">
    <source>
        <dbReference type="ARBA" id="ARBA00023170"/>
    </source>
</evidence>
<gene>
    <name evidence="24" type="ORF">ILEXP_LOCUS2737</name>
</gene>
<evidence type="ECO:0000313" key="25">
    <source>
        <dbReference type="Proteomes" id="UP001642360"/>
    </source>
</evidence>
<protein>
    <recommendedName>
        <fullName evidence="3">non-specific serine/threonine protein kinase</fullName>
        <ecNumber evidence="3">2.7.11.1</ecNumber>
    </recommendedName>
</protein>
<dbReference type="GO" id="GO:0006952">
    <property type="term" value="P:defense response"/>
    <property type="evidence" value="ECO:0007669"/>
    <property type="project" value="UniProtKB-ARBA"/>
</dbReference>
<keyword evidence="4" id="KW-1003">Cell membrane</keyword>
<evidence type="ECO:0000256" key="7">
    <source>
        <dbReference type="ARBA" id="ARBA00022614"/>
    </source>
</evidence>
<evidence type="ECO:0000256" key="11">
    <source>
        <dbReference type="ARBA" id="ARBA00022737"/>
    </source>
</evidence>
<evidence type="ECO:0000256" key="10">
    <source>
        <dbReference type="ARBA" id="ARBA00022729"/>
    </source>
</evidence>
<evidence type="ECO:0000256" key="8">
    <source>
        <dbReference type="ARBA" id="ARBA00022679"/>
    </source>
</evidence>
<dbReference type="EMBL" id="CAUOFW020000725">
    <property type="protein sequence ID" value="CAK9135777.1"/>
    <property type="molecule type" value="Genomic_DNA"/>
</dbReference>
<dbReference type="AlphaFoldDB" id="A0ABC8R133"/>
<dbReference type="SMART" id="SM00369">
    <property type="entry name" value="LRR_TYP"/>
    <property type="match status" value="8"/>
</dbReference>
<evidence type="ECO:0000256" key="15">
    <source>
        <dbReference type="ARBA" id="ARBA00022989"/>
    </source>
</evidence>
<dbReference type="Gene3D" id="1.10.510.10">
    <property type="entry name" value="Transferase(Phosphotransferase) domain 1"/>
    <property type="match status" value="1"/>
</dbReference>
<dbReference type="InterPro" id="IPR000719">
    <property type="entry name" value="Prot_kinase_dom"/>
</dbReference>
<dbReference type="FunFam" id="3.80.10.10:FF:000317">
    <property type="entry name" value="Inactive leucine-rich repeat receptor-like protein kinase"/>
    <property type="match status" value="1"/>
</dbReference>
<keyword evidence="11" id="KW-0677">Repeat</keyword>
<sequence>MNCRSNKFSSTLMGFSCLRLSTELSLFYYVMVVCCFSFLHPRFPTIVAASRLRGNDTDRLALLAFKANIIDDPFKVLSSWNGSALFCEWHGVTCGRRHQKVTKLDLRSQKLFGTIPPHIGNLSFLRELHFQNNSLVREIPSELGRLSRLKILDLHYNSFSGNIPANLSSCSSLIGFDFGFNKLVGAVPIELGSLSKLKLVSIQYNDLTGDIPHSFANLTSLKILLATENGFGGSIPDSLGHLGNLTVIGLGESRLSGAIPPSIFNLSSLTAFDVIDNKHLRGSLPFDIGITLPNLQFLGLSGNQFTGSFPNSITNASNLEVFEIAINNFNGKVPTMEKLHKLQFVNIGRNSFGSGGPDDLGFLSSLTNATYLTVLSLGHNKFGGTFPESISNLSTMLEQLTLNDNCIVGSIPTAIENLINLTFLDLSENQFTGNIPSDIGKLQKLSVWYICRNQFIGFIPFSVGNLSLLTEVILSENNFQGSIPSSMGKCKSLLLLDLSGNNFSGTIPQEVLGLSSLSLYLDLSRNHLSGSLPPEVGNLKNLGELDVFDNMLSGEIPNTLGSCIMLEFLFMQGNSFRGPIPSSLSFLRGIQKLDLSRNNLSGKIPEYLTGFQLKELNLSFNDFDSEVPIKGIFKNASATYVMGNSKLCGGVPELRLPRCKVKELKKRRSNLILKLLIPLSCGLLGVILVVCFLYLYWSKKSRQAKSSSLLENSLLKVSYQSLLKATNEFSSDNLIGVGSFSSVYKGVLDQDGTIVAVKVLNLLRPGASKSFLAECEALRNIRHRNLVKVVTACSGVDYQGNDFKALVYEYMVNGNVEEWLHPIQGEDEVNEEPRNLGLLQRLNITLDIAFALDYLHNHCHTRIIHCDLKPSNILLNNEMTAHVGDFGLTRFLVNSSSAHQTSRSIGLRGSIGYAAPEYGMGNEPSIHGDVYSYGIILLEIFIGKRPTDEMFKESLNLHNYVKMTLPERVANVADPRLFQYGEEGETSINHQRRDHIHASSHKIQECLISLFGIGLACSQETPSERLDTSDILAKLLAVRNQFMETDGIHEQRSRIGIQS</sequence>
<dbReference type="Proteomes" id="UP001642360">
    <property type="component" value="Unassembled WGS sequence"/>
</dbReference>
<organism evidence="24 25">
    <name type="scientific">Ilex paraguariensis</name>
    <name type="common">yerba mate</name>
    <dbReference type="NCBI Taxonomy" id="185542"/>
    <lineage>
        <taxon>Eukaryota</taxon>
        <taxon>Viridiplantae</taxon>
        <taxon>Streptophyta</taxon>
        <taxon>Embryophyta</taxon>
        <taxon>Tracheophyta</taxon>
        <taxon>Spermatophyta</taxon>
        <taxon>Magnoliopsida</taxon>
        <taxon>eudicotyledons</taxon>
        <taxon>Gunneridae</taxon>
        <taxon>Pentapetalae</taxon>
        <taxon>asterids</taxon>
        <taxon>campanulids</taxon>
        <taxon>Aquifoliales</taxon>
        <taxon>Aquifoliaceae</taxon>
        <taxon>Ilex</taxon>
    </lineage>
</organism>
<keyword evidence="25" id="KW-1185">Reference proteome</keyword>
<dbReference type="Pfam" id="PF00560">
    <property type="entry name" value="LRR_1"/>
    <property type="match status" value="6"/>
</dbReference>
<evidence type="ECO:0000256" key="16">
    <source>
        <dbReference type="ARBA" id="ARBA00023136"/>
    </source>
</evidence>
<dbReference type="PROSITE" id="PS00108">
    <property type="entry name" value="PROTEIN_KINASE_ST"/>
    <property type="match status" value="1"/>
</dbReference>
<evidence type="ECO:0000313" key="24">
    <source>
        <dbReference type="EMBL" id="CAK9135777.1"/>
    </source>
</evidence>
<evidence type="ECO:0000256" key="5">
    <source>
        <dbReference type="ARBA" id="ARBA00022527"/>
    </source>
</evidence>
<feature type="transmembrane region" description="Helical" evidence="22">
    <location>
        <begin position="675"/>
        <end position="697"/>
    </location>
</feature>
<dbReference type="InterPro" id="IPR008271">
    <property type="entry name" value="Ser/Thr_kinase_AS"/>
</dbReference>
<comment type="subcellular location">
    <subcellularLocation>
        <location evidence="1">Cell membrane</location>
        <topology evidence="1">Single-pass membrane protein</topology>
    </subcellularLocation>
</comment>
<keyword evidence="16 22" id="KW-0472">Membrane</keyword>
<evidence type="ECO:0000256" key="3">
    <source>
        <dbReference type="ARBA" id="ARBA00012513"/>
    </source>
</evidence>
<feature type="transmembrane region" description="Helical" evidence="22">
    <location>
        <begin position="26"/>
        <end position="43"/>
    </location>
</feature>
<evidence type="ECO:0000256" key="9">
    <source>
        <dbReference type="ARBA" id="ARBA00022692"/>
    </source>
</evidence>
<evidence type="ECO:0000256" key="1">
    <source>
        <dbReference type="ARBA" id="ARBA00004162"/>
    </source>
</evidence>
<dbReference type="InterPro" id="IPR032675">
    <property type="entry name" value="LRR_dom_sf"/>
</dbReference>
<dbReference type="InterPro" id="IPR050647">
    <property type="entry name" value="Plant_LRR-RLKs"/>
</dbReference>
<accession>A0ABC8R133</accession>
<keyword evidence="10" id="KW-0732">Signal</keyword>
<evidence type="ECO:0000256" key="20">
    <source>
        <dbReference type="ARBA" id="ARBA00048679"/>
    </source>
</evidence>
<dbReference type="SMART" id="SM00220">
    <property type="entry name" value="S_TKc"/>
    <property type="match status" value="1"/>
</dbReference>
<dbReference type="InterPro" id="IPR011009">
    <property type="entry name" value="Kinase-like_dom_sf"/>
</dbReference>
<evidence type="ECO:0000256" key="4">
    <source>
        <dbReference type="ARBA" id="ARBA00022475"/>
    </source>
</evidence>
<evidence type="ECO:0000256" key="18">
    <source>
        <dbReference type="ARBA" id="ARBA00023180"/>
    </source>
</evidence>
<evidence type="ECO:0000256" key="6">
    <source>
        <dbReference type="ARBA" id="ARBA00022553"/>
    </source>
</evidence>
<evidence type="ECO:0000256" key="12">
    <source>
        <dbReference type="ARBA" id="ARBA00022741"/>
    </source>
</evidence>
<proteinExistence type="inferred from homology"/>
<evidence type="ECO:0000256" key="14">
    <source>
        <dbReference type="ARBA" id="ARBA00022840"/>
    </source>
</evidence>
<keyword evidence="6" id="KW-0597">Phosphoprotein</keyword>
<dbReference type="PANTHER" id="PTHR48056">
    <property type="entry name" value="LRR RECEPTOR-LIKE SERINE/THREONINE-PROTEIN KINASE-RELATED"/>
    <property type="match status" value="1"/>
</dbReference>
<keyword evidence="7" id="KW-0433">Leucine-rich repeat</keyword>
<keyword evidence="13" id="KW-0418">Kinase</keyword>